<gene>
    <name evidence="3" type="ORF">AJ80_08654</name>
</gene>
<dbReference type="InterPro" id="IPR036514">
    <property type="entry name" value="SGNH_hydro_sf"/>
</dbReference>
<evidence type="ECO:0000259" key="2">
    <source>
        <dbReference type="Pfam" id="PF13472"/>
    </source>
</evidence>
<keyword evidence="1" id="KW-0472">Membrane</keyword>
<dbReference type="Proteomes" id="UP000224634">
    <property type="component" value="Unassembled WGS sequence"/>
</dbReference>
<name>A0A2B7X4C9_POLH7</name>
<sequence>MFLLTPFCEVFIICIAFFALTCFSVPTSSKPPAARSQNAIANGVPLRILPLGDSITFGTGSTDGTGYRLHLLNHLTRFNPVHYIGSVQSGNMTNAANEGHPGLPIGPVGHEGVKNYIHRPNVILLMAGTNDIVFNLNPAGAPRVLGRVVDEIVEGCPGAAVLVGSLTPLRKAEREEMRVAFNVALRDVVIAEREGKHVALVDMERVKMEHIAKDGIHPTDEGYELMAQAWYEAIVEAGERGWISEPYMYTRRPGNVIIKYGELGKRWRSAHLTGAMAAAMGCFVVVWKFVLVRRREGDGLRI</sequence>
<dbReference type="STRING" id="1447883.A0A2B7X4C9"/>
<reference evidence="3 4" key="1">
    <citation type="submission" date="2017-10" db="EMBL/GenBank/DDBJ databases">
        <title>Comparative genomics in systemic dimorphic fungi from Ajellomycetaceae.</title>
        <authorList>
            <person name="Munoz J.F."/>
            <person name="Mcewen J.G."/>
            <person name="Clay O.K."/>
            <person name="Cuomo C.A."/>
        </authorList>
    </citation>
    <scope>NUCLEOTIDE SEQUENCE [LARGE SCALE GENOMIC DNA]</scope>
    <source>
        <strain evidence="3 4">UAMH7299</strain>
    </source>
</reference>
<evidence type="ECO:0000313" key="4">
    <source>
        <dbReference type="Proteomes" id="UP000224634"/>
    </source>
</evidence>
<feature type="transmembrane region" description="Helical" evidence="1">
    <location>
        <begin position="272"/>
        <end position="291"/>
    </location>
</feature>
<dbReference type="CDD" id="cd01833">
    <property type="entry name" value="XynB_like"/>
    <property type="match status" value="1"/>
</dbReference>
<dbReference type="EMBL" id="PDNA01000208">
    <property type="protein sequence ID" value="PGH03633.1"/>
    <property type="molecule type" value="Genomic_DNA"/>
</dbReference>
<dbReference type="Pfam" id="PF13472">
    <property type="entry name" value="Lipase_GDSL_2"/>
    <property type="match status" value="1"/>
</dbReference>
<keyword evidence="4" id="KW-1185">Reference proteome</keyword>
<evidence type="ECO:0000256" key="1">
    <source>
        <dbReference type="SAM" id="Phobius"/>
    </source>
</evidence>
<keyword evidence="1" id="KW-0812">Transmembrane</keyword>
<accession>A0A2B7X4C9</accession>
<evidence type="ECO:0000313" key="3">
    <source>
        <dbReference type="EMBL" id="PGH03633.1"/>
    </source>
</evidence>
<feature type="domain" description="SGNH hydrolase-type esterase" evidence="2">
    <location>
        <begin position="51"/>
        <end position="225"/>
    </location>
</feature>
<dbReference type="InterPro" id="IPR013830">
    <property type="entry name" value="SGNH_hydro"/>
</dbReference>
<organism evidence="3 4">
    <name type="scientific">Polytolypa hystricis (strain UAMH7299)</name>
    <dbReference type="NCBI Taxonomy" id="1447883"/>
    <lineage>
        <taxon>Eukaryota</taxon>
        <taxon>Fungi</taxon>
        <taxon>Dikarya</taxon>
        <taxon>Ascomycota</taxon>
        <taxon>Pezizomycotina</taxon>
        <taxon>Eurotiomycetes</taxon>
        <taxon>Eurotiomycetidae</taxon>
        <taxon>Onygenales</taxon>
        <taxon>Onygenales incertae sedis</taxon>
        <taxon>Polytolypa</taxon>
    </lineage>
</organism>
<dbReference type="PANTHER" id="PTHR30383:SF5">
    <property type="entry name" value="SGNH HYDROLASE-TYPE ESTERASE DOMAIN-CONTAINING PROTEIN"/>
    <property type="match status" value="1"/>
</dbReference>
<dbReference type="AlphaFoldDB" id="A0A2B7X4C9"/>
<dbReference type="SUPFAM" id="SSF52266">
    <property type="entry name" value="SGNH hydrolase"/>
    <property type="match status" value="1"/>
</dbReference>
<dbReference type="Gene3D" id="3.40.50.1110">
    <property type="entry name" value="SGNH hydrolase"/>
    <property type="match status" value="1"/>
</dbReference>
<keyword evidence="1" id="KW-1133">Transmembrane helix</keyword>
<comment type="caution">
    <text evidence="3">The sequence shown here is derived from an EMBL/GenBank/DDBJ whole genome shotgun (WGS) entry which is preliminary data.</text>
</comment>
<dbReference type="GO" id="GO:0004622">
    <property type="term" value="F:phosphatidylcholine lysophospholipase activity"/>
    <property type="evidence" value="ECO:0007669"/>
    <property type="project" value="TreeGrafter"/>
</dbReference>
<dbReference type="PANTHER" id="PTHR30383">
    <property type="entry name" value="THIOESTERASE 1/PROTEASE 1/LYSOPHOSPHOLIPASE L1"/>
    <property type="match status" value="1"/>
</dbReference>
<protein>
    <recommendedName>
        <fullName evidence="2">SGNH hydrolase-type esterase domain-containing protein</fullName>
    </recommendedName>
</protein>
<dbReference type="OrthoDB" id="6123at2759"/>
<dbReference type="InterPro" id="IPR051532">
    <property type="entry name" value="Ester_Hydrolysis_Enzymes"/>
</dbReference>
<proteinExistence type="predicted"/>